<evidence type="ECO:0000313" key="3">
    <source>
        <dbReference type="Proteomes" id="UP000024635"/>
    </source>
</evidence>
<protein>
    <submittedName>
        <fullName evidence="2">Uncharacterized protein</fullName>
    </submittedName>
</protein>
<dbReference type="EMBL" id="JARK01001376">
    <property type="protein sequence ID" value="EYC14449.1"/>
    <property type="molecule type" value="Genomic_DNA"/>
</dbReference>
<name>A0A016UGI9_9BILA</name>
<evidence type="ECO:0000256" key="1">
    <source>
        <dbReference type="SAM" id="MobiDB-lite"/>
    </source>
</evidence>
<gene>
    <name evidence="2" type="primary">Acey_s0040.g209</name>
    <name evidence="2" type="ORF">Y032_0040g209</name>
</gene>
<comment type="caution">
    <text evidence="2">The sequence shown here is derived from an EMBL/GenBank/DDBJ whole genome shotgun (WGS) entry which is preliminary data.</text>
</comment>
<feature type="region of interest" description="Disordered" evidence="1">
    <location>
        <begin position="1"/>
        <end position="26"/>
    </location>
</feature>
<dbReference type="Proteomes" id="UP000024635">
    <property type="component" value="Unassembled WGS sequence"/>
</dbReference>
<organism evidence="2 3">
    <name type="scientific">Ancylostoma ceylanicum</name>
    <dbReference type="NCBI Taxonomy" id="53326"/>
    <lineage>
        <taxon>Eukaryota</taxon>
        <taxon>Metazoa</taxon>
        <taxon>Ecdysozoa</taxon>
        <taxon>Nematoda</taxon>
        <taxon>Chromadorea</taxon>
        <taxon>Rhabditida</taxon>
        <taxon>Rhabditina</taxon>
        <taxon>Rhabditomorpha</taxon>
        <taxon>Strongyloidea</taxon>
        <taxon>Ancylostomatidae</taxon>
        <taxon>Ancylostomatinae</taxon>
        <taxon>Ancylostoma</taxon>
    </lineage>
</organism>
<proteinExistence type="predicted"/>
<accession>A0A016UGI9</accession>
<reference evidence="3" key="1">
    <citation type="journal article" date="2015" name="Nat. Genet.">
        <title>The genome and transcriptome of the zoonotic hookworm Ancylostoma ceylanicum identify infection-specific gene families.</title>
        <authorList>
            <person name="Schwarz E.M."/>
            <person name="Hu Y."/>
            <person name="Antoshechkin I."/>
            <person name="Miller M.M."/>
            <person name="Sternberg P.W."/>
            <person name="Aroian R.V."/>
        </authorList>
    </citation>
    <scope>NUCLEOTIDE SEQUENCE</scope>
    <source>
        <strain evidence="3">HY135</strain>
    </source>
</reference>
<sequence>MPGLTKVLNTESSPINIENRSPQNPRNEEFQINTVSVVRCRVMKLTFANPLWIVSVMKLFAQQSSLMERS</sequence>
<feature type="compositionally biased region" description="Polar residues" evidence="1">
    <location>
        <begin position="7"/>
        <end position="26"/>
    </location>
</feature>
<evidence type="ECO:0000313" key="2">
    <source>
        <dbReference type="EMBL" id="EYC14449.1"/>
    </source>
</evidence>
<keyword evidence="3" id="KW-1185">Reference proteome</keyword>
<dbReference type="AlphaFoldDB" id="A0A016UGI9"/>